<name>A0A6A6T8C5_9PLEO</name>
<dbReference type="Proteomes" id="UP000799324">
    <property type="component" value="Unassembled WGS sequence"/>
</dbReference>
<sequence length="123" mass="13600">MVQPKAILKAILCGAYCTGPCTGDYHRSSKSETAFHLLFSSAYISTHLVLQHLSLIDTSPRRFLIRCARSLAHPFSSGLAPHNYVVHARTELRPTAWEHPAVFGGSIVDFQANCNSWLYRAAA</sequence>
<protein>
    <submittedName>
        <fullName evidence="1">Uncharacterized protein</fullName>
    </submittedName>
</protein>
<organism evidence="1 2">
    <name type="scientific">Lophiostoma macrostomum CBS 122681</name>
    <dbReference type="NCBI Taxonomy" id="1314788"/>
    <lineage>
        <taxon>Eukaryota</taxon>
        <taxon>Fungi</taxon>
        <taxon>Dikarya</taxon>
        <taxon>Ascomycota</taxon>
        <taxon>Pezizomycotina</taxon>
        <taxon>Dothideomycetes</taxon>
        <taxon>Pleosporomycetidae</taxon>
        <taxon>Pleosporales</taxon>
        <taxon>Lophiostomataceae</taxon>
        <taxon>Lophiostoma</taxon>
    </lineage>
</organism>
<evidence type="ECO:0000313" key="1">
    <source>
        <dbReference type="EMBL" id="KAF2654814.1"/>
    </source>
</evidence>
<gene>
    <name evidence="1" type="ORF">K491DRAFT_458172</name>
</gene>
<accession>A0A6A6T8C5</accession>
<keyword evidence="2" id="KW-1185">Reference proteome</keyword>
<dbReference type="AlphaFoldDB" id="A0A6A6T8C5"/>
<reference evidence="1" key="1">
    <citation type="journal article" date="2020" name="Stud. Mycol.">
        <title>101 Dothideomycetes genomes: a test case for predicting lifestyles and emergence of pathogens.</title>
        <authorList>
            <person name="Haridas S."/>
            <person name="Albert R."/>
            <person name="Binder M."/>
            <person name="Bloem J."/>
            <person name="Labutti K."/>
            <person name="Salamov A."/>
            <person name="Andreopoulos B."/>
            <person name="Baker S."/>
            <person name="Barry K."/>
            <person name="Bills G."/>
            <person name="Bluhm B."/>
            <person name="Cannon C."/>
            <person name="Castanera R."/>
            <person name="Culley D."/>
            <person name="Daum C."/>
            <person name="Ezra D."/>
            <person name="Gonzalez J."/>
            <person name="Henrissat B."/>
            <person name="Kuo A."/>
            <person name="Liang C."/>
            <person name="Lipzen A."/>
            <person name="Lutzoni F."/>
            <person name="Magnuson J."/>
            <person name="Mondo S."/>
            <person name="Nolan M."/>
            <person name="Ohm R."/>
            <person name="Pangilinan J."/>
            <person name="Park H.-J."/>
            <person name="Ramirez L."/>
            <person name="Alfaro M."/>
            <person name="Sun H."/>
            <person name="Tritt A."/>
            <person name="Yoshinaga Y."/>
            <person name="Zwiers L.-H."/>
            <person name="Turgeon B."/>
            <person name="Goodwin S."/>
            <person name="Spatafora J."/>
            <person name="Crous P."/>
            <person name="Grigoriev I."/>
        </authorList>
    </citation>
    <scope>NUCLEOTIDE SEQUENCE</scope>
    <source>
        <strain evidence="1">CBS 122681</strain>
    </source>
</reference>
<evidence type="ECO:0000313" key="2">
    <source>
        <dbReference type="Proteomes" id="UP000799324"/>
    </source>
</evidence>
<proteinExistence type="predicted"/>
<dbReference type="EMBL" id="MU004358">
    <property type="protein sequence ID" value="KAF2654814.1"/>
    <property type="molecule type" value="Genomic_DNA"/>
</dbReference>